<keyword evidence="1" id="KW-0472">Membrane</keyword>
<feature type="transmembrane region" description="Helical" evidence="1">
    <location>
        <begin position="114"/>
        <end position="136"/>
    </location>
</feature>
<dbReference type="KEGG" id="ruj:E5Z56_08335"/>
<evidence type="ECO:0008006" key="4">
    <source>
        <dbReference type="Google" id="ProtNLM"/>
    </source>
</evidence>
<evidence type="ECO:0000313" key="3">
    <source>
        <dbReference type="Proteomes" id="UP000301475"/>
    </source>
</evidence>
<evidence type="ECO:0000313" key="2">
    <source>
        <dbReference type="EMBL" id="QCT07362.1"/>
    </source>
</evidence>
<feature type="transmembrane region" description="Helical" evidence="1">
    <location>
        <begin position="73"/>
        <end position="93"/>
    </location>
</feature>
<keyword evidence="1" id="KW-0812">Transmembrane</keyword>
<dbReference type="Pfam" id="PF06541">
    <property type="entry name" value="ABC_trans_CmpB"/>
    <property type="match status" value="1"/>
</dbReference>
<sequence>MDFHISVYTIENIFLWLMIYSVIGWIYESTLCSITERRFVNRGFLNGPYCPIYGFGAILDILILGWIENPILLFVLSAILTCTLEYITSYLMEKLFHARWWDYSNRKFNINGRVCLIGAVVFGTLSLILIKLVHPLVLKMIGMMNDTLFHTIVIALAVIFITDNVITIAGFCHFDKKIKKFADEFKIQTEKLSENIKVKTEDITEDIKVKAENIKAKTENIKSKTNIQVPSVFSDIQENLAKKFNFQEKRMLKAFPKFKSVNYNEVLEELKEKLKIKRKK</sequence>
<accession>A0A4P8XXC2</accession>
<feature type="transmembrane region" description="Helical" evidence="1">
    <location>
        <begin position="6"/>
        <end position="27"/>
    </location>
</feature>
<feature type="transmembrane region" description="Helical" evidence="1">
    <location>
        <begin position="148"/>
        <end position="171"/>
    </location>
</feature>
<keyword evidence="3" id="KW-1185">Reference proteome</keyword>
<gene>
    <name evidence="2" type="ORF">E5Z56_08335</name>
</gene>
<evidence type="ECO:0000256" key="1">
    <source>
        <dbReference type="SAM" id="Phobius"/>
    </source>
</evidence>
<dbReference type="AlphaFoldDB" id="A0A4P8XXC2"/>
<dbReference type="InterPro" id="IPR010540">
    <property type="entry name" value="CmpB_TMEM229"/>
</dbReference>
<organism evidence="2 3">
    <name type="scientific">Ruminococcus bovis</name>
    <dbReference type="NCBI Taxonomy" id="2564099"/>
    <lineage>
        <taxon>Bacteria</taxon>
        <taxon>Bacillati</taxon>
        <taxon>Bacillota</taxon>
        <taxon>Clostridia</taxon>
        <taxon>Eubacteriales</taxon>
        <taxon>Oscillospiraceae</taxon>
        <taxon>Ruminococcus</taxon>
    </lineage>
</organism>
<name>A0A4P8XXC2_9FIRM</name>
<protein>
    <recommendedName>
        <fullName evidence="4">ABC transporter permease</fullName>
    </recommendedName>
</protein>
<proteinExistence type="predicted"/>
<dbReference type="Proteomes" id="UP000301475">
    <property type="component" value="Chromosome"/>
</dbReference>
<reference evidence="2 3" key="1">
    <citation type="submission" date="2019-04" db="EMBL/GenBank/DDBJ databases">
        <authorList>
            <person name="Embree M."/>
            <person name="Gaffney J.R."/>
        </authorList>
    </citation>
    <scope>NUCLEOTIDE SEQUENCE [LARGE SCALE GENOMIC DNA]</scope>
    <source>
        <strain evidence="2 3">JE7A12</strain>
    </source>
</reference>
<dbReference type="OrthoDB" id="9789229at2"/>
<keyword evidence="1" id="KW-1133">Transmembrane helix</keyword>
<feature type="transmembrane region" description="Helical" evidence="1">
    <location>
        <begin position="48"/>
        <end position="67"/>
    </location>
</feature>
<dbReference type="RefSeq" id="WP_138157392.1">
    <property type="nucleotide sequence ID" value="NZ_CP039381.1"/>
</dbReference>
<dbReference type="EMBL" id="CP039381">
    <property type="protein sequence ID" value="QCT07362.1"/>
    <property type="molecule type" value="Genomic_DNA"/>
</dbReference>